<proteinExistence type="predicted"/>
<evidence type="ECO:0000256" key="1">
    <source>
        <dbReference type="SAM" id="Phobius"/>
    </source>
</evidence>
<protein>
    <submittedName>
        <fullName evidence="2">Uncharacterized protein</fullName>
    </submittedName>
</protein>
<keyword evidence="1" id="KW-0812">Transmembrane</keyword>
<keyword evidence="1" id="KW-0472">Membrane</keyword>
<dbReference type="STRING" id="37658.SAMN05661086_02947"/>
<keyword evidence="1" id="KW-1133">Transmembrane helix</keyword>
<organism evidence="2 3">
    <name type="scientific">Anaeromicropila populeti</name>
    <dbReference type="NCBI Taxonomy" id="37658"/>
    <lineage>
        <taxon>Bacteria</taxon>
        <taxon>Bacillati</taxon>
        <taxon>Bacillota</taxon>
        <taxon>Clostridia</taxon>
        <taxon>Lachnospirales</taxon>
        <taxon>Lachnospiraceae</taxon>
        <taxon>Anaeromicropila</taxon>
    </lineage>
</organism>
<keyword evidence="3" id="KW-1185">Reference proteome</keyword>
<gene>
    <name evidence="2" type="ORF">SAMN05661086_02947</name>
</gene>
<dbReference type="OrthoDB" id="9848257at2"/>
<dbReference type="AlphaFoldDB" id="A0A1I6L0E3"/>
<name>A0A1I6L0E3_9FIRM</name>
<evidence type="ECO:0000313" key="3">
    <source>
        <dbReference type="Proteomes" id="UP000199659"/>
    </source>
</evidence>
<reference evidence="2 3" key="1">
    <citation type="submission" date="2016-10" db="EMBL/GenBank/DDBJ databases">
        <authorList>
            <person name="de Groot N.N."/>
        </authorList>
    </citation>
    <scope>NUCLEOTIDE SEQUENCE [LARGE SCALE GENOMIC DNA]</scope>
    <source>
        <strain evidence="2 3">743A</strain>
    </source>
</reference>
<sequence>MMDDRKVEKLIKSLDTEVISPEGMKEKILLKVFLENKNEPVLTSFEKFIFVNPLRFACVISVSVSGALWMVLGSSFSKLIIGIMG</sequence>
<evidence type="ECO:0000313" key="2">
    <source>
        <dbReference type="EMBL" id="SFR96907.1"/>
    </source>
</evidence>
<dbReference type="Proteomes" id="UP000199659">
    <property type="component" value="Unassembled WGS sequence"/>
</dbReference>
<accession>A0A1I6L0E3</accession>
<feature type="transmembrane region" description="Helical" evidence="1">
    <location>
        <begin position="54"/>
        <end position="72"/>
    </location>
</feature>
<dbReference type="EMBL" id="FOYZ01000012">
    <property type="protein sequence ID" value="SFR96907.1"/>
    <property type="molecule type" value="Genomic_DNA"/>
</dbReference>